<evidence type="ECO:0000256" key="1">
    <source>
        <dbReference type="ARBA" id="ARBA00004117"/>
    </source>
</evidence>
<proteinExistence type="inferred from homology"/>
<name>A0ABX4HSM2_9BACI</name>
<dbReference type="NCBIfam" id="TIGR00205">
    <property type="entry name" value="fliE"/>
    <property type="match status" value="1"/>
</dbReference>
<keyword evidence="3 4" id="KW-0975">Bacterial flagellum</keyword>
<dbReference type="PANTHER" id="PTHR34653:SF1">
    <property type="entry name" value="FLAGELLAR HOOK-BASAL BODY COMPLEX PROTEIN FLIE"/>
    <property type="match status" value="1"/>
</dbReference>
<keyword evidence="7" id="KW-1185">Reference proteome</keyword>
<gene>
    <name evidence="4" type="primary">fliE</name>
    <name evidence="6" type="ORF">CKW00_06450</name>
</gene>
<organism evidence="6 7">
    <name type="scientific">Salimicrobium humidisoli</name>
    <dbReference type="NCBI Taxonomy" id="2029857"/>
    <lineage>
        <taxon>Bacteria</taxon>
        <taxon>Bacillati</taxon>
        <taxon>Bacillota</taxon>
        <taxon>Bacilli</taxon>
        <taxon>Bacillales</taxon>
        <taxon>Bacillaceae</taxon>
        <taxon>Salimicrobium</taxon>
    </lineage>
</organism>
<dbReference type="Proteomes" id="UP000217561">
    <property type="component" value="Unassembled WGS sequence"/>
</dbReference>
<evidence type="ECO:0000313" key="7">
    <source>
        <dbReference type="Proteomes" id="UP000217561"/>
    </source>
</evidence>
<protein>
    <recommendedName>
        <fullName evidence="4 5">Flagellar hook-basal body complex protein FliE</fullName>
    </recommendedName>
</protein>
<evidence type="ECO:0000256" key="5">
    <source>
        <dbReference type="NCBIfam" id="TIGR00205"/>
    </source>
</evidence>
<comment type="subcellular location">
    <subcellularLocation>
        <location evidence="1 4">Bacterial flagellum basal body</location>
    </subcellularLocation>
</comment>
<comment type="caution">
    <text evidence="6">The sequence shown here is derived from an EMBL/GenBank/DDBJ whole genome shotgun (WGS) entry which is preliminary data.</text>
</comment>
<dbReference type="PANTHER" id="PTHR34653">
    <property type="match status" value="1"/>
</dbReference>
<dbReference type="Pfam" id="PF02049">
    <property type="entry name" value="FliE"/>
    <property type="match status" value="1"/>
</dbReference>
<evidence type="ECO:0000313" key="6">
    <source>
        <dbReference type="EMBL" id="PBB05867.1"/>
    </source>
</evidence>
<evidence type="ECO:0000256" key="2">
    <source>
        <dbReference type="ARBA" id="ARBA00009272"/>
    </source>
</evidence>
<dbReference type="RefSeq" id="WP_095821882.1">
    <property type="nucleotide sequence ID" value="NZ_NSGH01000008.1"/>
</dbReference>
<keyword evidence="6" id="KW-0966">Cell projection</keyword>
<comment type="similarity">
    <text evidence="2 4">Belongs to the FliE family.</text>
</comment>
<keyword evidence="6" id="KW-0969">Cilium</keyword>
<keyword evidence="6" id="KW-0282">Flagellum</keyword>
<evidence type="ECO:0000256" key="3">
    <source>
        <dbReference type="ARBA" id="ARBA00023143"/>
    </source>
</evidence>
<evidence type="ECO:0000256" key="4">
    <source>
        <dbReference type="HAMAP-Rule" id="MF_00724"/>
    </source>
</evidence>
<dbReference type="PRINTS" id="PR01006">
    <property type="entry name" value="FLGHOOKFLIE"/>
</dbReference>
<reference evidence="6 7" key="1">
    <citation type="submission" date="2017-08" db="EMBL/GenBank/DDBJ databases">
        <title>Salimicrobium alkalisoli sp. nov., isolated from saline alkaline soil.</title>
        <authorList>
            <person name="Zhang G."/>
            <person name="Xiong Q."/>
        </authorList>
    </citation>
    <scope>NUCLEOTIDE SEQUENCE [LARGE SCALE GENOMIC DNA]</scope>
    <source>
        <strain evidence="6 7">WN024</strain>
    </source>
</reference>
<dbReference type="InterPro" id="IPR001624">
    <property type="entry name" value="FliE"/>
</dbReference>
<dbReference type="HAMAP" id="MF_00724">
    <property type="entry name" value="FliE"/>
    <property type="match status" value="1"/>
</dbReference>
<accession>A0ABX4HSM2</accession>
<dbReference type="EMBL" id="NSGH01000008">
    <property type="protein sequence ID" value="PBB05867.1"/>
    <property type="molecule type" value="Genomic_DNA"/>
</dbReference>
<sequence>MVNPINGLPQIAVRDISGPSASEVHSKFGDSLKNAIDGVNNAQVESNEMTKALARGEVDNLHNVMITSQKASIMMSTATEVQSKVIEAYKEVMRMQV</sequence>